<dbReference type="InterPro" id="IPR010982">
    <property type="entry name" value="Lambda_DNA-bd_dom_sf"/>
</dbReference>
<dbReference type="SMART" id="SM00530">
    <property type="entry name" value="HTH_XRE"/>
    <property type="match status" value="1"/>
</dbReference>
<sequence length="276" mass="32739">MTETSAVFLRSIREKFNYNQYEIGTKVLGVSDRQVKRIESGKVDLTVNQLLRIIDFFELDLISIMKQLSENNNKHLVSEIQRIYMLAKDPMCNSEQMLDKIEVLLQDDTINYFHQLKLLSVQSLINFRETNDYNYLNYFINHLDTNDIDDIELLHLSLCCMDNDQIITYLKSIKKHTFQKHAEKMPRILINALGILVYRKYRDIDLIENLYAKTKKIIIKEKEFWILPILYFHVAMFYKNIGANEKYLSAKSDAMTLARIYENDQLLFNIQNEVLK</sequence>
<dbReference type="EMBL" id="ADXF01000535">
    <property type="protein sequence ID" value="EFR88106.1"/>
    <property type="molecule type" value="Genomic_DNA"/>
</dbReference>
<comment type="caution">
    <text evidence="2">The sequence shown here is derived from an EMBL/GenBank/DDBJ whole genome shotgun (WGS) entry which is preliminary data.</text>
</comment>
<keyword evidence="3" id="KW-1185">Reference proteome</keyword>
<dbReference type="Pfam" id="PF01381">
    <property type="entry name" value="HTH_3"/>
    <property type="match status" value="1"/>
</dbReference>
<organism evidence="2 3">
    <name type="scientific">Listeria marthii FSL S4-120</name>
    <dbReference type="NCBI Taxonomy" id="702457"/>
    <lineage>
        <taxon>Bacteria</taxon>
        <taxon>Bacillati</taxon>
        <taxon>Bacillota</taxon>
        <taxon>Bacilli</taxon>
        <taxon>Bacillales</taxon>
        <taxon>Listeriaceae</taxon>
        <taxon>Listeria</taxon>
    </lineage>
</organism>
<protein>
    <submittedName>
        <fullName evidence="2">DNA binding helix-turn helix protein</fullName>
    </submittedName>
</protein>
<gene>
    <name evidence="2" type="ORF">NT05LM_1314</name>
</gene>
<feature type="domain" description="HTH cro/C1-type" evidence="1">
    <location>
        <begin position="9"/>
        <end position="64"/>
    </location>
</feature>
<accession>A0ABP2K1C4</accession>
<evidence type="ECO:0000313" key="3">
    <source>
        <dbReference type="Proteomes" id="UP000003412"/>
    </source>
</evidence>
<dbReference type="CDD" id="cd00093">
    <property type="entry name" value="HTH_XRE"/>
    <property type="match status" value="1"/>
</dbReference>
<dbReference type="Gene3D" id="1.10.260.40">
    <property type="entry name" value="lambda repressor-like DNA-binding domains"/>
    <property type="match status" value="1"/>
</dbReference>
<dbReference type="PROSITE" id="PS50943">
    <property type="entry name" value="HTH_CROC1"/>
    <property type="match status" value="1"/>
</dbReference>
<proteinExistence type="predicted"/>
<reference evidence="2 3" key="1">
    <citation type="journal article" date="2010" name="Microbiol. Resour. Announc.">
        <title>Comparative genomics of the bacterial genus Listeria: Genome evolution is characterized by limited gene acquisition and limited gene loss.</title>
        <authorList>
            <person name="den Bakker H.C."/>
            <person name="Cummings C.A."/>
            <person name="Ferreira V."/>
            <person name="Vatta P."/>
            <person name="Orsi R.H."/>
            <person name="Degoricija L."/>
            <person name="Barker M."/>
            <person name="Petrauskene O."/>
            <person name="Furtado M.R."/>
            <person name="Wiedmann M."/>
        </authorList>
    </citation>
    <scope>NUCLEOTIDE SEQUENCE [LARGE SCALE GENOMIC DNA]</scope>
    <source>
        <strain evidence="2 3">FSL S4-120</strain>
    </source>
</reference>
<dbReference type="SUPFAM" id="SSF47413">
    <property type="entry name" value="lambda repressor-like DNA-binding domains"/>
    <property type="match status" value="1"/>
</dbReference>
<name>A0ABP2K1C4_9LIST</name>
<evidence type="ECO:0000313" key="2">
    <source>
        <dbReference type="EMBL" id="EFR88106.1"/>
    </source>
</evidence>
<dbReference type="InterPro" id="IPR001387">
    <property type="entry name" value="Cro/C1-type_HTH"/>
</dbReference>
<evidence type="ECO:0000259" key="1">
    <source>
        <dbReference type="PROSITE" id="PS50943"/>
    </source>
</evidence>
<dbReference type="Proteomes" id="UP000003412">
    <property type="component" value="Chromosome"/>
</dbReference>